<organism evidence="3">
    <name type="scientific">Singulisphaera sp. Ch08</name>
    <dbReference type="NCBI Taxonomy" id="3120278"/>
    <lineage>
        <taxon>Bacteria</taxon>
        <taxon>Pseudomonadati</taxon>
        <taxon>Planctomycetota</taxon>
        <taxon>Planctomycetia</taxon>
        <taxon>Isosphaerales</taxon>
        <taxon>Isosphaeraceae</taxon>
        <taxon>Singulisphaera</taxon>
    </lineage>
</organism>
<name>A0AAU7CC41_9BACT</name>
<gene>
    <name evidence="3" type="ORF">V5E97_32510</name>
</gene>
<feature type="signal peptide" evidence="1">
    <location>
        <begin position="1"/>
        <end position="19"/>
    </location>
</feature>
<feature type="chain" id="PRO_5043694561" evidence="1">
    <location>
        <begin position="20"/>
        <end position="196"/>
    </location>
</feature>
<proteinExistence type="predicted"/>
<keyword evidence="1" id="KW-0732">Signal</keyword>
<evidence type="ECO:0000313" key="3">
    <source>
        <dbReference type="EMBL" id="XBH02993.1"/>
    </source>
</evidence>
<dbReference type="InterPro" id="IPR010496">
    <property type="entry name" value="AL/BT2_dom"/>
</dbReference>
<evidence type="ECO:0000259" key="2">
    <source>
        <dbReference type="Pfam" id="PF06439"/>
    </source>
</evidence>
<dbReference type="Gene3D" id="2.60.120.560">
    <property type="entry name" value="Exo-inulinase, domain 1"/>
    <property type="match status" value="1"/>
</dbReference>
<sequence>MRISLLLSLALLVSVPANAADHELPPGFTALFNGRSLEGWSMVNTKDNFFVKDGILVLNKGEGWLASDKTFSDFELRIRYRFVTPGTDSGVYIRAGLEGKNWPSQGYQIQNMDDLSLGKVVRVKGNHNVDVLKRVKKATGEWQLMTIVARGKSATIALNGEEVASTENLTLLNGRVGLQAERGILEFERIDIKPLP</sequence>
<dbReference type="Pfam" id="PF06439">
    <property type="entry name" value="3keto-disac_hyd"/>
    <property type="match status" value="1"/>
</dbReference>
<evidence type="ECO:0000256" key="1">
    <source>
        <dbReference type="SAM" id="SignalP"/>
    </source>
</evidence>
<reference evidence="3" key="1">
    <citation type="submission" date="2024-05" db="EMBL/GenBank/DDBJ databases">
        <title>Planctomycetes of the genus Singulisphaera possess chitinolytic capabilities.</title>
        <authorList>
            <person name="Ivanova A."/>
        </authorList>
    </citation>
    <scope>NUCLEOTIDE SEQUENCE</scope>
    <source>
        <strain evidence="3">Ch08T</strain>
    </source>
</reference>
<dbReference type="AlphaFoldDB" id="A0AAU7CC41"/>
<dbReference type="EMBL" id="CP155447">
    <property type="protein sequence ID" value="XBH02993.1"/>
    <property type="molecule type" value="Genomic_DNA"/>
</dbReference>
<accession>A0AAU7CC41</accession>
<dbReference type="GO" id="GO:0016787">
    <property type="term" value="F:hydrolase activity"/>
    <property type="evidence" value="ECO:0007669"/>
    <property type="project" value="InterPro"/>
</dbReference>
<feature type="domain" description="3-keto-alpha-glucoside-1,2-lyase/3-keto-2-hydroxy-glucal hydratase" evidence="2">
    <location>
        <begin position="27"/>
        <end position="193"/>
    </location>
</feature>
<protein>
    <submittedName>
        <fullName evidence="3">DUF1080 domain-containing protein</fullName>
    </submittedName>
</protein>
<dbReference type="RefSeq" id="WP_406695734.1">
    <property type="nucleotide sequence ID" value="NZ_CP155447.1"/>
</dbReference>